<dbReference type="EMBL" id="BMJC01000001">
    <property type="protein sequence ID" value="GGA81937.1"/>
    <property type="molecule type" value="Genomic_DNA"/>
</dbReference>
<feature type="transmembrane region" description="Helical" evidence="6">
    <location>
        <begin position="21"/>
        <end position="43"/>
    </location>
</feature>
<reference evidence="9" key="2">
    <citation type="submission" date="2020-09" db="EMBL/GenBank/DDBJ databases">
        <authorList>
            <person name="Sun Q."/>
            <person name="Zhou Y."/>
        </authorList>
    </citation>
    <scope>NUCLEOTIDE SEQUENCE</scope>
    <source>
        <strain evidence="9">CGMCC 1.15448</strain>
    </source>
</reference>
<dbReference type="InterPro" id="IPR025857">
    <property type="entry name" value="MacB_PCD"/>
</dbReference>
<name>A0A8J2U6I3_9BACT</name>
<feature type="transmembrane region" description="Helical" evidence="6">
    <location>
        <begin position="352"/>
        <end position="379"/>
    </location>
</feature>
<dbReference type="Pfam" id="PF12704">
    <property type="entry name" value="MacB_PCD"/>
    <property type="match status" value="2"/>
</dbReference>
<dbReference type="InterPro" id="IPR050250">
    <property type="entry name" value="Macrolide_Exporter_MacB"/>
</dbReference>
<accession>A0A8J2U6I3</accession>
<keyword evidence="2" id="KW-1003">Cell membrane</keyword>
<evidence type="ECO:0000259" key="8">
    <source>
        <dbReference type="Pfam" id="PF12704"/>
    </source>
</evidence>
<evidence type="ECO:0000256" key="6">
    <source>
        <dbReference type="SAM" id="Phobius"/>
    </source>
</evidence>
<feature type="transmembrane region" description="Helical" evidence="6">
    <location>
        <begin position="750"/>
        <end position="769"/>
    </location>
</feature>
<evidence type="ECO:0000259" key="7">
    <source>
        <dbReference type="Pfam" id="PF02687"/>
    </source>
</evidence>
<comment type="subcellular location">
    <subcellularLocation>
        <location evidence="1">Cell membrane</location>
        <topology evidence="1">Multi-pass membrane protein</topology>
    </subcellularLocation>
</comment>
<keyword evidence="5 6" id="KW-0472">Membrane</keyword>
<dbReference type="Proteomes" id="UP000607559">
    <property type="component" value="Unassembled WGS sequence"/>
</dbReference>
<dbReference type="AlphaFoldDB" id="A0A8J2U6I3"/>
<protein>
    <submittedName>
        <fullName evidence="9">ABC transporter permease</fullName>
    </submittedName>
</protein>
<dbReference type="PROSITE" id="PS51257">
    <property type="entry name" value="PROKAR_LIPOPROTEIN"/>
    <property type="match status" value="1"/>
</dbReference>
<dbReference type="PANTHER" id="PTHR30572:SF18">
    <property type="entry name" value="ABC-TYPE MACROLIDE FAMILY EXPORT SYSTEM PERMEASE COMPONENT 2"/>
    <property type="match status" value="1"/>
</dbReference>
<evidence type="ECO:0000256" key="3">
    <source>
        <dbReference type="ARBA" id="ARBA00022692"/>
    </source>
</evidence>
<feature type="domain" description="ABC3 transporter permease C-terminal" evidence="7">
    <location>
        <begin position="701"/>
        <end position="806"/>
    </location>
</feature>
<feature type="transmembrane region" description="Helical" evidence="6">
    <location>
        <begin position="781"/>
        <end position="804"/>
    </location>
</feature>
<keyword evidence="3 6" id="KW-0812">Transmembrane</keyword>
<feature type="transmembrane region" description="Helical" evidence="6">
    <location>
        <begin position="698"/>
        <end position="722"/>
    </location>
</feature>
<dbReference type="RefSeq" id="WP_188927469.1">
    <property type="nucleotide sequence ID" value="NZ_BMJC01000001.1"/>
</dbReference>
<gene>
    <name evidence="9" type="ORF">GCM10011511_01120</name>
</gene>
<evidence type="ECO:0000256" key="4">
    <source>
        <dbReference type="ARBA" id="ARBA00022989"/>
    </source>
</evidence>
<organism evidence="9 10">
    <name type="scientific">Puia dinghuensis</name>
    <dbReference type="NCBI Taxonomy" id="1792502"/>
    <lineage>
        <taxon>Bacteria</taxon>
        <taxon>Pseudomonadati</taxon>
        <taxon>Bacteroidota</taxon>
        <taxon>Chitinophagia</taxon>
        <taxon>Chitinophagales</taxon>
        <taxon>Chitinophagaceae</taxon>
        <taxon>Puia</taxon>
    </lineage>
</organism>
<evidence type="ECO:0000256" key="1">
    <source>
        <dbReference type="ARBA" id="ARBA00004651"/>
    </source>
</evidence>
<evidence type="ECO:0000313" key="9">
    <source>
        <dbReference type="EMBL" id="GGA81937.1"/>
    </source>
</evidence>
<keyword evidence="4 6" id="KW-1133">Transmembrane helix</keyword>
<feature type="domain" description="ABC3 transporter permease C-terminal" evidence="7">
    <location>
        <begin position="312"/>
        <end position="427"/>
    </location>
</feature>
<dbReference type="GO" id="GO:0022857">
    <property type="term" value="F:transmembrane transporter activity"/>
    <property type="evidence" value="ECO:0007669"/>
    <property type="project" value="TreeGrafter"/>
</dbReference>
<dbReference type="InterPro" id="IPR003838">
    <property type="entry name" value="ABC3_permease_C"/>
</dbReference>
<proteinExistence type="predicted"/>
<evidence type="ECO:0000256" key="5">
    <source>
        <dbReference type="ARBA" id="ARBA00023136"/>
    </source>
</evidence>
<keyword evidence="10" id="KW-1185">Reference proteome</keyword>
<dbReference type="PANTHER" id="PTHR30572">
    <property type="entry name" value="MEMBRANE COMPONENT OF TRANSPORTER-RELATED"/>
    <property type="match status" value="1"/>
</dbReference>
<dbReference type="Pfam" id="PF02687">
    <property type="entry name" value="FtsX"/>
    <property type="match status" value="2"/>
</dbReference>
<feature type="transmembrane region" description="Helical" evidence="6">
    <location>
        <begin position="306"/>
        <end position="327"/>
    </location>
</feature>
<feature type="domain" description="MacB-like periplasmic core" evidence="8">
    <location>
        <begin position="552"/>
        <end position="654"/>
    </location>
</feature>
<feature type="transmembrane region" description="Helical" evidence="6">
    <location>
        <begin position="399"/>
        <end position="423"/>
    </location>
</feature>
<feature type="transmembrane region" description="Helical" evidence="6">
    <location>
        <begin position="444"/>
        <end position="467"/>
    </location>
</feature>
<reference evidence="9" key="1">
    <citation type="journal article" date="2014" name="Int. J. Syst. Evol. Microbiol.">
        <title>Complete genome sequence of Corynebacterium casei LMG S-19264T (=DSM 44701T), isolated from a smear-ripened cheese.</title>
        <authorList>
            <consortium name="US DOE Joint Genome Institute (JGI-PGF)"/>
            <person name="Walter F."/>
            <person name="Albersmeier A."/>
            <person name="Kalinowski J."/>
            <person name="Ruckert C."/>
        </authorList>
    </citation>
    <scope>NUCLEOTIDE SEQUENCE</scope>
    <source>
        <strain evidence="9">CGMCC 1.15448</strain>
    </source>
</reference>
<dbReference type="GO" id="GO:0005886">
    <property type="term" value="C:plasma membrane"/>
    <property type="evidence" value="ECO:0007669"/>
    <property type="project" value="UniProtKB-SubCell"/>
</dbReference>
<sequence length="821" mass="91905">MLRNYLVTTFRNLARNKTLALIYLFGLGVSIAACMLILVWIRYQLSFDKFNNNASNIYRVYPHILMNGNNFTSSMAPPPLADLMKREIPEVKAITRIWKYNSLAVSNEENGRVVKTFNEEVYQADSTFFDIFDYKFLQGDPHESMTKPFTIVITKSAAIKYFGEAAFNNGTIPGKALTLKFGGWGNFQCKITGITEDVPPNAHFHYNIIFSNVSDPWNRSQVWVDNTYYTYVLLQNGTDPSVIERKLLHAVTPFVDPQLRANFNTSYVNLKDKGNYWEYKLQPLTSIHLHSNFERELEPGVSFSNLYILGTAAVFLLLMACINYANISTANTMRRSKEIGIRKTLGSSRIRLVGLIFAESGAISLIAWLLAVVIIIVLLHPFEQIMATELPASGLVSGVNLAIFLALFFVVTGLGGIYPALYLSSFNAVKALKGAIRPGRKMMSFRSTLIVVQFFIFIALISCAIFVDKQLNFLHSQSPGFDRENILVLDDPSMLLAQKESAFVTELKKNTNVISANPCIDYPGSGLDNFPIAANYIPGTRDHLLANFSAGYDFLKTFDIPLLQGRDFNPQSDNDTVQRIILNEAAVKELGIQEPVNKIISTKYLNALDIRTKRYEIVGVARDFNFQSLHKGIRPIAIFLNNQGTYVAVRIKGGNLPGTIAYIKNLWNSFAPGGAFEYHFLDERVDNLYKTESVLSRVLNVLTFFVILVAVMGLTGLTVLTVQQRTKEIGIRKVVGASLYNIVALFSKEYIKWICLSFILATPVAYFFIQQWLQSFAYRITISLWVFAAAAGIAVFLALATIAFHAVKAGLANPVTSLKSE</sequence>
<evidence type="ECO:0000313" key="10">
    <source>
        <dbReference type="Proteomes" id="UP000607559"/>
    </source>
</evidence>
<evidence type="ECO:0000256" key="2">
    <source>
        <dbReference type="ARBA" id="ARBA00022475"/>
    </source>
</evidence>
<feature type="domain" description="MacB-like periplasmic core" evidence="8">
    <location>
        <begin position="21"/>
        <end position="247"/>
    </location>
</feature>
<comment type="caution">
    <text evidence="9">The sequence shown here is derived from an EMBL/GenBank/DDBJ whole genome shotgun (WGS) entry which is preliminary data.</text>
</comment>